<dbReference type="Proteomes" id="UP000002497">
    <property type="component" value="Unassembled WGS sequence"/>
</dbReference>
<evidence type="ECO:0000313" key="2">
    <source>
        <dbReference type="EMBL" id="EFW19978.1"/>
    </source>
</evidence>
<feature type="region of interest" description="Disordered" evidence="1">
    <location>
        <begin position="89"/>
        <end position="109"/>
    </location>
</feature>
<accession>E9D0X4</accession>
<dbReference type="VEuPathDB" id="FungiDB:D8B26_003539"/>
<dbReference type="AlphaFoldDB" id="E9D0X4"/>
<keyword evidence="3" id="KW-1185">Reference proteome</keyword>
<dbReference type="VEuPathDB" id="FungiDB:CPSG_03153"/>
<organism evidence="3">
    <name type="scientific">Coccidioides posadasii (strain RMSCC 757 / Silveira)</name>
    <name type="common">Valley fever fungus</name>
    <dbReference type="NCBI Taxonomy" id="443226"/>
    <lineage>
        <taxon>Eukaryota</taxon>
        <taxon>Fungi</taxon>
        <taxon>Dikarya</taxon>
        <taxon>Ascomycota</taxon>
        <taxon>Pezizomycotina</taxon>
        <taxon>Eurotiomycetes</taxon>
        <taxon>Eurotiomycetidae</taxon>
        <taxon>Onygenales</taxon>
        <taxon>Onygenaceae</taxon>
        <taxon>Coccidioides</taxon>
    </lineage>
</organism>
<evidence type="ECO:0000256" key="1">
    <source>
        <dbReference type="SAM" id="MobiDB-lite"/>
    </source>
</evidence>
<dbReference type="EMBL" id="GL636489">
    <property type="protein sequence ID" value="EFW19978.1"/>
    <property type="molecule type" value="Genomic_DNA"/>
</dbReference>
<proteinExistence type="predicted"/>
<dbReference type="HOGENOM" id="CLU_2183720_0_0_1"/>
<gene>
    <name evidence="2" type="ORF">CPSG_03153</name>
</gene>
<evidence type="ECO:0000313" key="3">
    <source>
        <dbReference type="Proteomes" id="UP000002497"/>
    </source>
</evidence>
<reference evidence="3" key="2">
    <citation type="submission" date="2010-03" db="EMBL/GenBank/DDBJ databases">
        <title>The genome sequence of Coccidioides posadasii strain Silveira.</title>
        <authorList>
            <consortium name="The Broad Institute Genome Sequencing Center for Infectious Disease"/>
            <person name="Neafsey D."/>
            <person name="Orbach M."/>
            <person name="Henn M.R."/>
            <person name="Cole G.T."/>
            <person name="Galgiani J."/>
            <person name="Gardner M.J."/>
            <person name="Kirkland T.N."/>
            <person name="Taylor J.W."/>
            <person name="Young S.K."/>
            <person name="Zeng Q."/>
            <person name="Koehrsen M."/>
            <person name="Alvarado L."/>
            <person name="Berlin A."/>
            <person name="Borenstein D."/>
            <person name="Chapman S.B."/>
            <person name="Chen Z."/>
            <person name="Engels R."/>
            <person name="Freedman E."/>
            <person name="Gellesch M."/>
            <person name="Goldberg J."/>
            <person name="Griggs A."/>
            <person name="Gujja S."/>
            <person name="Heilman E."/>
            <person name="Heiman D."/>
            <person name="Howarth C."/>
            <person name="Jen D."/>
            <person name="Larson L."/>
            <person name="Mehta T."/>
            <person name="Neiman D."/>
            <person name="Park D."/>
            <person name="Pearson M."/>
            <person name="Richards J."/>
            <person name="Roberts A."/>
            <person name="Saif S."/>
            <person name="Shea T."/>
            <person name="Shenoy N."/>
            <person name="Sisk P."/>
            <person name="Stolte C."/>
            <person name="Sykes S."/>
            <person name="Walk T."/>
            <person name="White J."/>
            <person name="Yandava C."/>
            <person name="Haas B."/>
            <person name="Nusbaum C."/>
            <person name="Birren B."/>
        </authorList>
    </citation>
    <scope>NUCLEOTIDE SEQUENCE [LARGE SCALE GENOMIC DNA]</scope>
    <source>
        <strain evidence="3">RMSCC 757 / Silveira</strain>
    </source>
</reference>
<reference evidence="3" key="1">
    <citation type="journal article" date="2010" name="Genome Res.">
        <title>Population genomic sequencing of Coccidioides fungi reveals recent hybridization and transposon control.</title>
        <authorList>
            <person name="Neafsey D.E."/>
            <person name="Barker B.M."/>
            <person name="Sharpton T.J."/>
            <person name="Stajich J.E."/>
            <person name="Park D.J."/>
            <person name="Whiston E."/>
            <person name="Hung C.-Y."/>
            <person name="McMahan C."/>
            <person name="White J."/>
            <person name="Sykes S."/>
            <person name="Heiman D."/>
            <person name="Young S."/>
            <person name="Zeng Q."/>
            <person name="Abouelleil A."/>
            <person name="Aftuck L."/>
            <person name="Bessette D."/>
            <person name="Brown A."/>
            <person name="FitzGerald M."/>
            <person name="Lui A."/>
            <person name="Macdonald J.P."/>
            <person name="Priest M."/>
            <person name="Orbach M.J."/>
            <person name="Galgiani J.N."/>
            <person name="Kirkland T.N."/>
            <person name="Cole G.T."/>
            <person name="Birren B.W."/>
            <person name="Henn M.R."/>
            <person name="Taylor J.W."/>
            <person name="Rounsley S.D."/>
        </authorList>
    </citation>
    <scope>NUCLEOTIDE SEQUENCE [LARGE SCALE GENOMIC DNA]</scope>
    <source>
        <strain evidence="3">RMSCC 757 / Silveira</strain>
    </source>
</reference>
<name>E9D0X4_COCPS</name>
<sequence>MAEKDDRPKATGCSMASCATIDDDKAPLSSSQATCESGGCRRNMPFNTIPRITYHQMENAAPLRKPESGGAQSCPDPYDFITANDISLDQSKIFPPAPAGTIGAGENPL</sequence>
<protein>
    <submittedName>
        <fullName evidence="2">Uncharacterized protein</fullName>
    </submittedName>
</protein>